<dbReference type="GO" id="GO:0019722">
    <property type="term" value="P:calcium-mediated signaling"/>
    <property type="evidence" value="ECO:0007669"/>
    <property type="project" value="InterPro"/>
</dbReference>
<feature type="compositionally biased region" description="Low complexity" evidence="2">
    <location>
        <begin position="314"/>
        <end position="342"/>
    </location>
</feature>
<feature type="compositionally biased region" description="Polar residues" evidence="2">
    <location>
        <begin position="346"/>
        <end position="355"/>
    </location>
</feature>
<dbReference type="Pfam" id="PF04847">
    <property type="entry name" value="Calcipressin"/>
    <property type="match status" value="1"/>
</dbReference>
<evidence type="ECO:0000313" key="3">
    <source>
        <dbReference type="EMBL" id="AAU89078.1"/>
    </source>
</evidence>
<feature type="region of interest" description="Disordered" evidence="2">
    <location>
        <begin position="266"/>
        <end position="292"/>
    </location>
</feature>
<dbReference type="PANTHER" id="PTHR10300:SF14">
    <property type="entry name" value="PROTEIN SARAH"/>
    <property type="match status" value="1"/>
</dbReference>
<feature type="compositionally biased region" description="Low complexity" evidence="2">
    <location>
        <begin position="356"/>
        <end position="368"/>
    </location>
</feature>
<evidence type="ECO:0000256" key="1">
    <source>
        <dbReference type="ARBA" id="ARBA00008209"/>
    </source>
</evidence>
<reference evidence="3" key="1">
    <citation type="submission" date="2004-09" db="EMBL/GenBank/DDBJ databases">
        <title>Characterization of the putative modulatory calcineurin-interacting protein in Dictyostelium discoideum.</title>
        <authorList>
            <person name="Joulaie R."/>
            <person name="Coukell B."/>
        </authorList>
    </citation>
    <scope>NUCLEOTIDE SEQUENCE</scope>
    <source>
        <strain evidence="3">AX4</strain>
    </source>
</reference>
<evidence type="ECO:0000256" key="2">
    <source>
        <dbReference type="SAM" id="MobiDB-lite"/>
    </source>
</evidence>
<feature type="compositionally biased region" description="Low complexity" evidence="2">
    <location>
        <begin position="123"/>
        <end position="142"/>
    </location>
</feature>
<protein>
    <submittedName>
        <fullName evidence="3">Modulatory calcineurin-interacting protein RcnA</fullName>
    </submittedName>
</protein>
<feature type="region of interest" description="Disordered" evidence="2">
    <location>
        <begin position="307"/>
        <end position="375"/>
    </location>
</feature>
<comment type="similarity">
    <text evidence="1">Belongs to the RCAN family.</text>
</comment>
<gene>
    <name evidence="3" type="primary">rcnA</name>
</gene>
<dbReference type="EMBL" id="AY740679">
    <property type="protein sequence ID" value="AAU89078.1"/>
    <property type="molecule type" value="Genomic_DNA"/>
</dbReference>
<accession>Q5XQE1</accession>
<sequence>MSKLESELAKLILENNKANGIDSSNSLGPPSITFGDKSNSFIGTTKTNINSIGNNSSGSSSKSLNVPSIVVSCDNENSNSNFNKGCCFNVNNNNNNNSNLFNDKKQQQQQQGPSPSPSPPSPSSLSTSPNCKSNFSSCSDSGSNDKEALIYQMRQKKIKSLERREPSNVLIIENISEKNAQLVQLLVEDQNLNFSFSVQLIRYLSHFKSLILVFSHRNEAELCKLLVSRQDSIKLDVDTILYFGKEISIGSIGKYQLTTPFATRQHLISPPLSPPNEWSAPGDGMEHPPTDVDPFAVVTRVVIDENDDENFSFGGNNKNDNNDNDNNNKNKNNNNTNGGCNDSESETPSSSLVGFSTNSRNSSNNSESTFVNSLDPEQLSDRLRKVIYQDNTSNGFPSITLEFCA</sequence>
<feature type="region of interest" description="Disordered" evidence="2">
    <location>
        <begin position="97"/>
        <end position="143"/>
    </location>
</feature>
<dbReference type="PANTHER" id="PTHR10300">
    <property type="entry name" value="CALCIPRESSIN"/>
    <property type="match status" value="1"/>
</dbReference>
<dbReference type="InterPro" id="IPR006931">
    <property type="entry name" value="Calcipressin"/>
</dbReference>
<organism evidence="3">
    <name type="scientific">Dictyostelium discoideum</name>
    <name type="common">Social amoeba</name>
    <dbReference type="NCBI Taxonomy" id="44689"/>
    <lineage>
        <taxon>Eukaryota</taxon>
        <taxon>Amoebozoa</taxon>
        <taxon>Evosea</taxon>
        <taxon>Eumycetozoa</taxon>
        <taxon>Dictyostelia</taxon>
        <taxon>Dictyosteliales</taxon>
        <taxon>Dictyosteliaceae</taxon>
        <taxon>Dictyostelium</taxon>
    </lineage>
</organism>
<dbReference type="AlphaFoldDB" id="Q5XQE1"/>
<feature type="compositionally biased region" description="Low complexity" evidence="2">
    <location>
        <begin position="97"/>
        <end position="113"/>
    </location>
</feature>
<dbReference type="VEuPathDB" id="AmoebaDB:DDB_G0271536"/>
<proteinExistence type="inferred from homology"/>
<name>Q5XQE1_DICDI</name>